<gene>
    <name evidence="1" type="ORF">SAMN05421505_11855</name>
</gene>
<accession>A0A1G8DHN0</accession>
<dbReference type="Pfam" id="PF06108">
    <property type="entry name" value="DUF952"/>
    <property type="match status" value="1"/>
</dbReference>
<sequence>MSGAAGEAAEAAEVVWHLALADEWDRALRAGEYRQSTLGRTLEQEGFIHASRDHAQVRGVADRFYRGVTDPLVLLEIDTGLLGCPVVHEPAEAGETFPHIYGPIPARAVISAAPYTL</sequence>
<evidence type="ECO:0000313" key="1">
    <source>
        <dbReference type="EMBL" id="SDH57162.1"/>
    </source>
</evidence>
<dbReference type="STRING" id="504805.SAMN05421505_11855"/>
<dbReference type="AlphaFoldDB" id="A0A1G8DHN0"/>
<organism evidence="1 2">
    <name type="scientific">Sinosporangium album</name>
    <dbReference type="NCBI Taxonomy" id="504805"/>
    <lineage>
        <taxon>Bacteria</taxon>
        <taxon>Bacillati</taxon>
        <taxon>Actinomycetota</taxon>
        <taxon>Actinomycetes</taxon>
        <taxon>Streptosporangiales</taxon>
        <taxon>Streptosporangiaceae</taxon>
        <taxon>Sinosporangium</taxon>
    </lineage>
</organism>
<proteinExistence type="predicted"/>
<reference evidence="1 2" key="1">
    <citation type="submission" date="2016-10" db="EMBL/GenBank/DDBJ databases">
        <authorList>
            <person name="de Groot N.N."/>
        </authorList>
    </citation>
    <scope>NUCLEOTIDE SEQUENCE [LARGE SCALE GENOMIC DNA]</scope>
    <source>
        <strain evidence="1 2">CPCC 201354</strain>
    </source>
</reference>
<dbReference type="Proteomes" id="UP000198923">
    <property type="component" value="Unassembled WGS sequence"/>
</dbReference>
<dbReference type="PANTHER" id="PTHR34129">
    <property type="entry name" value="BLR1139 PROTEIN"/>
    <property type="match status" value="1"/>
</dbReference>
<keyword evidence="2" id="KW-1185">Reference proteome</keyword>
<protein>
    <submittedName>
        <fullName evidence="1">Glutathione S-transferase</fullName>
    </submittedName>
</protein>
<name>A0A1G8DHN0_9ACTN</name>
<dbReference type="RefSeq" id="WP_093171895.1">
    <property type="nucleotide sequence ID" value="NZ_FNCN01000018.1"/>
</dbReference>
<keyword evidence="1" id="KW-0808">Transferase</keyword>
<dbReference type="OrthoDB" id="5638018at2"/>
<dbReference type="Gene3D" id="3.20.170.20">
    <property type="entry name" value="Protein of unknown function DUF952"/>
    <property type="match status" value="1"/>
</dbReference>
<dbReference type="SUPFAM" id="SSF56399">
    <property type="entry name" value="ADP-ribosylation"/>
    <property type="match status" value="1"/>
</dbReference>
<dbReference type="EMBL" id="FNCN01000018">
    <property type="protein sequence ID" value="SDH57162.1"/>
    <property type="molecule type" value="Genomic_DNA"/>
</dbReference>
<dbReference type="InterPro" id="IPR009297">
    <property type="entry name" value="DUF952"/>
</dbReference>
<dbReference type="PANTHER" id="PTHR34129:SF1">
    <property type="entry name" value="DUF952 DOMAIN-CONTAINING PROTEIN"/>
    <property type="match status" value="1"/>
</dbReference>
<evidence type="ECO:0000313" key="2">
    <source>
        <dbReference type="Proteomes" id="UP000198923"/>
    </source>
</evidence>
<dbReference type="GO" id="GO:0016740">
    <property type="term" value="F:transferase activity"/>
    <property type="evidence" value="ECO:0007669"/>
    <property type="project" value="UniProtKB-KW"/>
</dbReference>